<comment type="catalytic activity">
    <reaction evidence="8">
        <text>L-aspartate + 2-oxoglutarate = oxaloacetate + L-glutamate</text>
        <dbReference type="Rhea" id="RHEA:21824"/>
        <dbReference type="ChEBI" id="CHEBI:16452"/>
        <dbReference type="ChEBI" id="CHEBI:16810"/>
        <dbReference type="ChEBI" id="CHEBI:29985"/>
        <dbReference type="ChEBI" id="CHEBI:29991"/>
        <dbReference type="EC" id="2.6.1.1"/>
    </reaction>
</comment>
<dbReference type="FunFam" id="3.90.1150.10:FF:000001">
    <property type="entry name" value="Aspartate aminotransferase"/>
    <property type="match status" value="1"/>
</dbReference>
<evidence type="ECO:0000256" key="5">
    <source>
        <dbReference type="ARBA" id="ARBA00022679"/>
    </source>
</evidence>
<dbReference type="Gene3D" id="3.40.640.10">
    <property type="entry name" value="Type I PLP-dependent aspartate aminotransferase-like (Major domain)"/>
    <property type="match status" value="1"/>
</dbReference>
<dbReference type="EMBL" id="JABCKV010000018">
    <property type="protein sequence ID" value="KAG5646684.1"/>
    <property type="molecule type" value="Genomic_DNA"/>
</dbReference>
<dbReference type="PANTHER" id="PTHR11879">
    <property type="entry name" value="ASPARTATE AMINOTRANSFERASE"/>
    <property type="match status" value="1"/>
</dbReference>
<dbReference type="GO" id="GO:0005829">
    <property type="term" value="C:cytosol"/>
    <property type="evidence" value="ECO:0007669"/>
    <property type="project" value="TreeGrafter"/>
</dbReference>
<dbReference type="CDD" id="cd00609">
    <property type="entry name" value="AAT_like"/>
    <property type="match status" value="1"/>
</dbReference>
<feature type="repeat" description="HEAT" evidence="7">
    <location>
        <begin position="823"/>
        <end position="861"/>
    </location>
</feature>
<evidence type="ECO:0000256" key="7">
    <source>
        <dbReference type="PROSITE-ProRule" id="PRU00103"/>
    </source>
</evidence>
<keyword evidence="12" id="KW-1185">Reference proteome</keyword>
<proteinExistence type="inferred from homology"/>
<dbReference type="SUPFAM" id="SSF48371">
    <property type="entry name" value="ARM repeat"/>
    <property type="match status" value="1"/>
</dbReference>
<dbReference type="SUPFAM" id="SSF53383">
    <property type="entry name" value="PLP-dependent transferases"/>
    <property type="match status" value="1"/>
</dbReference>
<organism evidence="11 12">
    <name type="scientific">Asterophora parasitica</name>
    <dbReference type="NCBI Taxonomy" id="117018"/>
    <lineage>
        <taxon>Eukaryota</taxon>
        <taxon>Fungi</taxon>
        <taxon>Dikarya</taxon>
        <taxon>Basidiomycota</taxon>
        <taxon>Agaricomycotina</taxon>
        <taxon>Agaricomycetes</taxon>
        <taxon>Agaricomycetidae</taxon>
        <taxon>Agaricales</taxon>
        <taxon>Tricholomatineae</taxon>
        <taxon>Lyophyllaceae</taxon>
        <taxon>Asterophora</taxon>
    </lineage>
</organism>
<dbReference type="Gene3D" id="1.25.10.10">
    <property type="entry name" value="Leucine-rich Repeat Variant"/>
    <property type="match status" value="1"/>
</dbReference>
<dbReference type="Proteomes" id="UP000775547">
    <property type="component" value="Unassembled WGS sequence"/>
</dbReference>
<dbReference type="InterPro" id="IPR011989">
    <property type="entry name" value="ARM-like"/>
</dbReference>
<dbReference type="PRINTS" id="PR00799">
    <property type="entry name" value="TRANSAMINASE"/>
</dbReference>
<dbReference type="OrthoDB" id="340346at2759"/>
<evidence type="ECO:0000256" key="9">
    <source>
        <dbReference type="SAM" id="MobiDB-lite"/>
    </source>
</evidence>
<evidence type="ECO:0000256" key="4">
    <source>
        <dbReference type="ARBA" id="ARBA00022576"/>
    </source>
</evidence>
<dbReference type="PANTHER" id="PTHR11879:SF55">
    <property type="entry name" value="GLUTAMATE OXALOACETATE TRANSAMINASE 1, ISOFORM B"/>
    <property type="match status" value="1"/>
</dbReference>
<dbReference type="PROSITE" id="PS00105">
    <property type="entry name" value="AA_TRANSFER_CLASS_1"/>
    <property type="match status" value="1"/>
</dbReference>
<sequence length="1358" mass="147879">MSAELWQDVPLAPPDSSIFKLTAAFKADTFDKKVNLGVGAYRDDNDKPWVLPVASQRVLSDHTLDHEYLPITGLASFTSAAAKLILGQESPAIAEQRAVSVQTISGTGANHLGALFLARFYNWNGAKPTIYLSNPSWANHNAIFNNVGIEVVDYPYYDPKTIGLDFTGFIGALQNAPERSVFLLHACAHNPTGVDPTEEQWEAVADIILAKKHYAFFDCAYQGFASGDLSKDNWAVRRFVEKGVALLVCQSFAKNAGLYGERVGALHVVSRDKETADRVRSQLSVLQRSEISNPPTYGARVVSLILNDEQLLEEWKEDIRTMAGRIIAMRTELHRLLTEELKTPGNWDHIVKQIGMFSFTGINAAQSKRLVEEHHVYLTANGRISMAGLNTHNIRYFAQSLDAVVTPHEAIEYVLPLLSGLAMDQDDQVKEALAAELVALIWWFFTNCKIIPDELHLDGSSPTDISVQAFTPILGTLLLSANPLVGGAARNAIVDLLSRLKKADDSDTEATLDSSADEEDWTVGSFTRDEREMVRSEILQQVVIGMGRLDVDPEVLPDEMADEEWSEGNAEGYVEVVTAGEQGNGEDGVSSPREIEREASEPKDAGSVNPYFPVLPASFHAASSPASSLGSTPSTDTTEVSPSPLSASRSNSTLAPANIAARTQSPPHQFPLLRSSSAPTVPLSPTDERLLAQEASLHVDRRQTTFAELGCHSAYDLQDYPDNCGSEEAEEDEQAAVGRLSSMSLMAAVTASGALDEETKQAFVNEVERVAQDTVYWVRREASFALGALAKVVPEEIVIRCLVRGTLCLSFYLPPSLTVGLAQLPLFDNLRHDPVWHVRHSALFALPAILSRLSPERRQTLALDTLLILSTDESPAVRSGVLEALGEVLYTFREDSAGPPEQLVHLFLGRRDDRRVQTSGSGSEKAPTVPPLLYTNPDRPLICAFNYPAVALTLGRERWGELREVYMEIAANRGLKVRKTLAASLGELSKIVGKENAERDLVGVWWDAIRCEDEEVRTRALESVVEMLKVVGMEVGESIAQGLVAQWDAGRFRGWREREVIAKGLGGLVTGTSRIGLLKRALEDNVAAVREAAVDVVAEILLSLSGDQDAVAQLRAVLQSFAVSSLFRRRMTFIACQQALALHPQHVVPLDDELWRPLVALAGDPIVGVRIGLGRLVGSLSISNRPRSPVFLTLVARLSQDPSKEVQAYVLHPPSPVVKKNIRTNSVSTFSRPPPLPASPRPGEAFSSSSPFHDRILETSGSTDVTRPLRTYNGPISDCPDPNSSDHPISIDPSAQSFGQGSAPTLPPTESRHLLRPTDSLDFADTGGPHDDLMHGAPITSADADMDVTPNTSIVVPA</sequence>
<evidence type="ECO:0000256" key="2">
    <source>
        <dbReference type="ARBA" id="ARBA00007441"/>
    </source>
</evidence>
<comment type="caution">
    <text evidence="11">The sequence shown here is derived from an EMBL/GenBank/DDBJ whole genome shotgun (WGS) entry which is preliminary data.</text>
</comment>
<dbReference type="GO" id="GO:0004069">
    <property type="term" value="F:L-aspartate:2-oxoglutarate aminotransferase activity"/>
    <property type="evidence" value="ECO:0007669"/>
    <property type="project" value="UniProtKB-EC"/>
</dbReference>
<dbReference type="InterPro" id="IPR015421">
    <property type="entry name" value="PyrdxlP-dep_Trfase_major"/>
</dbReference>
<feature type="compositionally biased region" description="Basic and acidic residues" evidence="9">
    <location>
        <begin position="593"/>
        <end position="604"/>
    </location>
</feature>
<dbReference type="InterPro" id="IPR004838">
    <property type="entry name" value="NHTrfase_class1_PyrdxlP-BS"/>
</dbReference>
<dbReference type="EC" id="2.6.1.1" evidence="8"/>
<comment type="subunit">
    <text evidence="3 8">Homodimer.</text>
</comment>
<comment type="miscellaneous">
    <text evidence="8">In eukaryotes there are cytoplasmic, mitochondrial and chloroplastic isozymes.</text>
</comment>
<feature type="compositionally biased region" description="Polar residues" evidence="9">
    <location>
        <begin position="1282"/>
        <end position="1303"/>
    </location>
</feature>
<evidence type="ECO:0000313" key="12">
    <source>
        <dbReference type="Proteomes" id="UP000775547"/>
    </source>
</evidence>
<reference evidence="11" key="2">
    <citation type="submission" date="2021-10" db="EMBL/GenBank/DDBJ databases">
        <title>Phylogenomics reveals ancestral predisposition of the termite-cultivated fungus Termitomyces towards a domesticated lifestyle.</title>
        <authorList>
            <person name="Auxier B."/>
            <person name="Grum-Grzhimaylo A."/>
            <person name="Cardenas M.E."/>
            <person name="Lodge J.D."/>
            <person name="Laessoe T."/>
            <person name="Pedersen O."/>
            <person name="Smith M.E."/>
            <person name="Kuyper T.W."/>
            <person name="Franco-Molano E.A."/>
            <person name="Baroni T.J."/>
            <person name="Aanen D.K."/>
        </authorList>
    </citation>
    <scope>NUCLEOTIDE SEQUENCE</scope>
    <source>
        <strain evidence="11">AP01</strain>
        <tissue evidence="11">Mycelium</tissue>
    </source>
</reference>
<feature type="domain" description="Aminotransferase class I/classII large" evidence="10">
    <location>
        <begin position="32"/>
        <end position="401"/>
    </location>
</feature>
<dbReference type="NCBIfam" id="NF006719">
    <property type="entry name" value="PRK09257.1"/>
    <property type="match status" value="1"/>
</dbReference>
<dbReference type="InterPro" id="IPR016024">
    <property type="entry name" value="ARM-type_fold"/>
</dbReference>
<dbReference type="InterPro" id="IPR015422">
    <property type="entry name" value="PyrdxlP-dep_Trfase_small"/>
</dbReference>
<dbReference type="GO" id="GO:0030170">
    <property type="term" value="F:pyridoxal phosphate binding"/>
    <property type="evidence" value="ECO:0007669"/>
    <property type="project" value="InterPro"/>
</dbReference>
<keyword evidence="4 8" id="KW-0032">Aminotransferase</keyword>
<keyword evidence="5 8" id="KW-0808">Transferase</keyword>
<evidence type="ECO:0000256" key="3">
    <source>
        <dbReference type="ARBA" id="ARBA00011738"/>
    </source>
</evidence>
<dbReference type="GO" id="GO:0006532">
    <property type="term" value="P:aspartate biosynthetic process"/>
    <property type="evidence" value="ECO:0007669"/>
    <property type="project" value="TreeGrafter"/>
</dbReference>
<dbReference type="Gene3D" id="3.90.1150.10">
    <property type="entry name" value="Aspartate Aminotransferase, domain 1"/>
    <property type="match status" value="1"/>
</dbReference>
<dbReference type="PROSITE" id="PS50077">
    <property type="entry name" value="HEAT_REPEAT"/>
    <property type="match status" value="2"/>
</dbReference>
<feature type="compositionally biased region" description="Low complexity" evidence="9">
    <location>
        <begin position="616"/>
        <end position="652"/>
    </location>
</feature>
<dbReference type="InterPro" id="IPR000796">
    <property type="entry name" value="Asp_trans"/>
</dbReference>
<feature type="region of interest" description="Disordered" evidence="9">
    <location>
        <begin position="1222"/>
        <end position="1349"/>
    </location>
</feature>
<gene>
    <name evidence="11" type="ORF">DXG03_002674</name>
</gene>
<dbReference type="InterPro" id="IPR004839">
    <property type="entry name" value="Aminotransferase_I/II_large"/>
</dbReference>
<comment type="cofactor">
    <cofactor evidence="1">
        <name>pyridoxal 5'-phosphate</name>
        <dbReference type="ChEBI" id="CHEBI:597326"/>
    </cofactor>
</comment>
<comment type="similarity">
    <text evidence="2">Belongs to the class-I pyridoxal-phosphate-dependent aminotransferase family.</text>
</comment>
<name>A0A9P7GBT9_9AGAR</name>
<accession>A0A9P7GBT9</accession>
<dbReference type="InterPro" id="IPR021133">
    <property type="entry name" value="HEAT_type_2"/>
</dbReference>
<evidence type="ECO:0000256" key="6">
    <source>
        <dbReference type="ARBA" id="ARBA00022898"/>
    </source>
</evidence>
<dbReference type="FunFam" id="3.40.640.10:FF:000064">
    <property type="entry name" value="Aspartate aminotransferase"/>
    <property type="match status" value="1"/>
</dbReference>
<dbReference type="InterPro" id="IPR015424">
    <property type="entry name" value="PyrdxlP-dep_Trfase"/>
</dbReference>
<feature type="repeat" description="HEAT" evidence="7">
    <location>
        <begin position="962"/>
        <end position="1000"/>
    </location>
</feature>
<evidence type="ECO:0000256" key="1">
    <source>
        <dbReference type="ARBA" id="ARBA00001933"/>
    </source>
</evidence>
<dbReference type="Pfam" id="PF00155">
    <property type="entry name" value="Aminotran_1_2"/>
    <property type="match status" value="1"/>
</dbReference>
<reference evidence="11" key="1">
    <citation type="submission" date="2020-07" db="EMBL/GenBank/DDBJ databases">
        <authorList>
            <person name="Nieuwenhuis M."/>
            <person name="Van De Peppel L.J.J."/>
        </authorList>
    </citation>
    <scope>NUCLEOTIDE SEQUENCE</scope>
    <source>
        <strain evidence="11">AP01</strain>
        <tissue evidence="11">Mycelium</tissue>
    </source>
</reference>
<evidence type="ECO:0000313" key="11">
    <source>
        <dbReference type="EMBL" id="KAG5646684.1"/>
    </source>
</evidence>
<keyword evidence="6" id="KW-0663">Pyridoxal phosphate</keyword>
<evidence type="ECO:0000256" key="8">
    <source>
        <dbReference type="RuleBase" id="RU000480"/>
    </source>
</evidence>
<feature type="region of interest" description="Disordered" evidence="9">
    <location>
        <begin position="579"/>
        <end position="684"/>
    </location>
</feature>
<protein>
    <recommendedName>
        <fullName evidence="8">Aspartate aminotransferase</fullName>
        <ecNumber evidence="8">2.6.1.1</ecNumber>
    </recommendedName>
</protein>
<evidence type="ECO:0000259" key="10">
    <source>
        <dbReference type="Pfam" id="PF00155"/>
    </source>
</evidence>